<sequence length="336" mass="35160">MNGRQILLGHGSGGTLSHQLIHDLFLGAFDNEYLAPLNDQAVLPLPSARIAFTTDSYVVSPIFFPGGDIGKLAVCGTINDLAMGGAEPLYLSASFIIEEGLSFDELKRIVSSMAETARQAGVKIVTGDTKVVERGKGDKVFINTAGVGIVREEVTLSPASIRPGDVVIVSGFVGDHGIAIITHREGIRMETPVGSDCAPLHGLAGSILSASVGVKAMRDPTRGGLATTLNEFAASSGFGILIDEKAVPVREEVRGACELLGFDPLYLANEGKLVAVVTKDAAQSVLDAMRGNVLGPDAAIIGEVVSDHPGRVTLKTAIGNRRIVDMLPGEQLPRIC</sequence>
<dbReference type="AlphaFoldDB" id="A0A953JBQ3"/>
<dbReference type="InterPro" id="IPR010918">
    <property type="entry name" value="PurM-like_C_dom"/>
</dbReference>
<reference evidence="4" key="1">
    <citation type="journal article" date="2021" name="bioRxiv">
        <title>Unraveling nitrogen, sulfur and carbon metabolic pathways and microbial community transcriptional responses to substrate deprivation and toxicity stresses in a bioreactor mimicking anoxic brackish coastal sediment conditions.</title>
        <authorList>
            <person name="Martins P.D."/>
            <person name="Echeveste M.J."/>
            <person name="Arshad A."/>
            <person name="Kurth J."/>
            <person name="Ouboter H."/>
            <person name="Jetten M.S.M."/>
            <person name="Welte C.U."/>
        </authorList>
    </citation>
    <scope>NUCLEOTIDE SEQUENCE</scope>
    <source>
        <strain evidence="4">MAG_39</strain>
    </source>
</reference>
<proteinExistence type="inferred from homology"/>
<dbReference type="GO" id="GO:0051604">
    <property type="term" value="P:protein maturation"/>
    <property type="evidence" value="ECO:0007669"/>
    <property type="project" value="TreeGrafter"/>
</dbReference>
<evidence type="ECO:0000259" key="2">
    <source>
        <dbReference type="Pfam" id="PF00586"/>
    </source>
</evidence>
<name>A0A953JBQ3_9BACT</name>
<dbReference type="Proteomes" id="UP000705867">
    <property type="component" value="Unassembled WGS sequence"/>
</dbReference>
<gene>
    <name evidence="4" type="primary">hypE</name>
    <name evidence="4" type="ORF">K8I29_01765</name>
</gene>
<dbReference type="Gene3D" id="3.30.1330.10">
    <property type="entry name" value="PurM-like, N-terminal domain"/>
    <property type="match status" value="1"/>
</dbReference>
<protein>
    <submittedName>
        <fullName evidence="4">Hydrogenase expression/formation protein HypE</fullName>
    </submittedName>
</protein>
<dbReference type="PIRSF" id="PIRSF005644">
    <property type="entry name" value="Hdrgns_mtr_HypE"/>
    <property type="match status" value="1"/>
</dbReference>
<feature type="domain" description="PurM-like C-terminal" evidence="3">
    <location>
        <begin position="162"/>
        <end position="314"/>
    </location>
</feature>
<dbReference type="EMBL" id="JAIOIV010000015">
    <property type="protein sequence ID" value="MBZ0154926.1"/>
    <property type="molecule type" value="Genomic_DNA"/>
</dbReference>
<evidence type="ECO:0000313" key="5">
    <source>
        <dbReference type="Proteomes" id="UP000705867"/>
    </source>
</evidence>
<dbReference type="InterPro" id="IPR036921">
    <property type="entry name" value="PurM-like_N_sf"/>
</dbReference>
<dbReference type="SUPFAM" id="SSF56042">
    <property type="entry name" value="PurM C-terminal domain-like"/>
    <property type="match status" value="1"/>
</dbReference>
<dbReference type="InterPro" id="IPR036676">
    <property type="entry name" value="PurM-like_C_sf"/>
</dbReference>
<dbReference type="CDD" id="cd02197">
    <property type="entry name" value="HypE"/>
    <property type="match status" value="1"/>
</dbReference>
<dbReference type="InterPro" id="IPR016188">
    <property type="entry name" value="PurM-like_N"/>
</dbReference>
<dbReference type="Pfam" id="PF00586">
    <property type="entry name" value="AIRS"/>
    <property type="match status" value="1"/>
</dbReference>
<organism evidence="4 5">
    <name type="scientific">Candidatus Nitrobium versatile</name>
    <dbReference type="NCBI Taxonomy" id="2884831"/>
    <lineage>
        <taxon>Bacteria</taxon>
        <taxon>Pseudomonadati</taxon>
        <taxon>Nitrospirota</taxon>
        <taxon>Nitrospiria</taxon>
        <taxon>Nitrospirales</taxon>
        <taxon>Nitrospiraceae</taxon>
        <taxon>Candidatus Nitrobium</taxon>
    </lineage>
</organism>
<evidence type="ECO:0000313" key="4">
    <source>
        <dbReference type="EMBL" id="MBZ0154926.1"/>
    </source>
</evidence>
<accession>A0A953JBQ3</accession>
<feature type="domain" description="PurM-like N-terminal" evidence="2">
    <location>
        <begin position="38"/>
        <end position="150"/>
    </location>
</feature>
<dbReference type="Gene3D" id="3.90.650.10">
    <property type="entry name" value="PurM-like C-terminal domain"/>
    <property type="match status" value="1"/>
</dbReference>
<dbReference type="PANTHER" id="PTHR30303:SF0">
    <property type="entry name" value="CARBAMOYL DEHYDRATASE HYPE"/>
    <property type="match status" value="1"/>
</dbReference>
<comment type="caution">
    <text evidence="4">The sequence shown here is derived from an EMBL/GenBank/DDBJ whole genome shotgun (WGS) entry which is preliminary data.</text>
</comment>
<dbReference type="PANTHER" id="PTHR30303">
    <property type="entry name" value="HYDROGENASE ISOENZYMES FORMATION PROTEIN HYPE"/>
    <property type="match status" value="1"/>
</dbReference>
<evidence type="ECO:0000259" key="3">
    <source>
        <dbReference type="Pfam" id="PF02769"/>
    </source>
</evidence>
<dbReference type="Pfam" id="PF02769">
    <property type="entry name" value="AIRS_C"/>
    <property type="match status" value="1"/>
</dbReference>
<dbReference type="InterPro" id="IPR011854">
    <property type="entry name" value="HypE"/>
</dbReference>
<reference evidence="4" key="2">
    <citation type="submission" date="2021-08" db="EMBL/GenBank/DDBJ databases">
        <authorList>
            <person name="Dalcin Martins P."/>
        </authorList>
    </citation>
    <scope>NUCLEOTIDE SEQUENCE</scope>
    <source>
        <strain evidence="4">MAG_39</strain>
    </source>
</reference>
<evidence type="ECO:0000256" key="1">
    <source>
        <dbReference type="ARBA" id="ARBA00006243"/>
    </source>
</evidence>
<comment type="similarity">
    <text evidence="1">Belongs to the HypE family.</text>
</comment>
<dbReference type="NCBIfam" id="TIGR02124">
    <property type="entry name" value="hypE"/>
    <property type="match status" value="1"/>
</dbReference>
<dbReference type="SUPFAM" id="SSF55326">
    <property type="entry name" value="PurM N-terminal domain-like"/>
    <property type="match status" value="1"/>
</dbReference>